<organism evidence="1 2">
    <name type="scientific">Romanomermis culicivorax</name>
    <name type="common">Nematode worm</name>
    <dbReference type="NCBI Taxonomy" id="13658"/>
    <lineage>
        <taxon>Eukaryota</taxon>
        <taxon>Metazoa</taxon>
        <taxon>Ecdysozoa</taxon>
        <taxon>Nematoda</taxon>
        <taxon>Enoplea</taxon>
        <taxon>Dorylaimia</taxon>
        <taxon>Mermithida</taxon>
        <taxon>Mermithoidea</taxon>
        <taxon>Mermithidae</taxon>
        <taxon>Romanomermis</taxon>
    </lineage>
</organism>
<sequence length="120" mass="12679">MPVTLNDSTTPKRTGQVSVVPWYQPMEGTMAPLASLAAQGLLPGIPMDSALEVSGQLESMNLIAPAALRILGPKVAREALEFITNGTIWKTPVDKILLDGEPSLLAVDVVCCTVEQGHNA</sequence>
<dbReference type="AlphaFoldDB" id="A0A915IJ22"/>
<proteinExistence type="predicted"/>
<dbReference type="WBParaSite" id="nRc.2.0.1.t13377-RA">
    <property type="protein sequence ID" value="nRc.2.0.1.t13377-RA"/>
    <property type="gene ID" value="nRc.2.0.1.g13377"/>
</dbReference>
<protein>
    <submittedName>
        <fullName evidence="2">Uncharacterized protein</fullName>
    </submittedName>
</protein>
<accession>A0A915IJ22</accession>
<evidence type="ECO:0000313" key="1">
    <source>
        <dbReference type="Proteomes" id="UP000887565"/>
    </source>
</evidence>
<evidence type="ECO:0000313" key="2">
    <source>
        <dbReference type="WBParaSite" id="nRc.2.0.1.t13377-RA"/>
    </source>
</evidence>
<reference evidence="2" key="1">
    <citation type="submission" date="2022-11" db="UniProtKB">
        <authorList>
            <consortium name="WormBaseParasite"/>
        </authorList>
    </citation>
    <scope>IDENTIFICATION</scope>
</reference>
<dbReference type="Proteomes" id="UP000887565">
    <property type="component" value="Unplaced"/>
</dbReference>
<keyword evidence="1" id="KW-1185">Reference proteome</keyword>
<name>A0A915IJ22_ROMCU</name>